<keyword evidence="5" id="KW-0057">Aromatic amino acid biosynthesis</keyword>
<evidence type="ECO:0000256" key="3">
    <source>
        <dbReference type="ARBA" id="ARBA00022605"/>
    </source>
</evidence>
<evidence type="ECO:0000256" key="1">
    <source>
        <dbReference type="ARBA" id="ARBA00004664"/>
    </source>
</evidence>
<dbReference type="PANTHER" id="PTHR42894">
    <property type="entry name" value="N-(5'-PHOSPHORIBOSYL)ANTHRANILATE ISOMERASE"/>
    <property type="match status" value="1"/>
</dbReference>
<dbReference type="PANTHER" id="PTHR42894:SF1">
    <property type="entry name" value="N-(5'-PHOSPHORIBOSYL)ANTHRANILATE ISOMERASE"/>
    <property type="match status" value="1"/>
</dbReference>
<dbReference type="InterPro" id="IPR013785">
    <property type="entry name" value="Aldolase_TIM"/>
</dbReference>
<dbReference type="InterPro" id="IPR001240">
    <property type="entry name" value="PRAI_dom"/>
</dbReference>
<dbReference type="CDD" id="cd00405">
    <property type="entry name" value="PRAI"/>
    <property type="match status" value="1"/>
</dbReference>
<sequence length="193" mass="20251">VLSVTVGVDAIGFVFWPGSPRAVTVDDAASIASEIPDDVWKVGVFVEASSAVLKDTIAGASLDFVQLVGDERATLCAEWPKPAWKVLRLAPGTSSEAALLQAETHADCTLVIDADVSGEYGGTGHVADWEIAALLASRRRVLLAGGLRADNVGAAIEKVRPWGVDVSSGVEAEPGVKDRSKLLAFARALEPYR</sequence>
<keyword evidence="6" id="KW-0413">Isomerase</keyword>
<dbReference type="InterPro" id="IPR044643">
    <property type="entry name" value="TrpF_fam"/>
</dbReference>
<evidence type="ECO:0000259" key="7">
    <source>
        <dbReference type="Pfam" id="PF00697"/>
    </source>
</evidence>
<evidence type="ECO:0000313" key="8">
    <source>
        <dbReference type="EMBL" id="SUZ99504.1"/>
    </source>
</evidence>
<dbReference type="Gene3D" id="3.20.20.70">
    <property type="entry name" value="Aldolase class I"/>
    <property type="match status" value="1"/>
</dbReference>
<dbReference type="EC" id="5.3.1.24" evidence="2"/>
<keyword evidence="3" id="KW-0028">Amino-acid biosynthesis</keyword>
<accession>A0A381S7S5</accession>
<dbReference type="UniPathway" id="UPA00035">
    <property type="reaction ID" value="UER00042"/>
</dbReference>
<dbReference type="SUPFAM" id="SSF51366">
    <property type="entry name" value="Ribulose-phoshate binding barrel"/>
    <property type="match status" value="1"/>
</dbReference>
<evidence type="ECO:0000256" key="5">
    <source>
        <dbReference type="ARBA" id="ARBA00023141"/>
    </source>
</evidence>
<feature type="non-terminal residue" evidence="8">
    <location>
        <position position="1"/>
    </location>
</feature>
<organism evidence="8">
    <name type="scientific">marine metagenome</name>
    <dbReference type="NCBI Taxonomy" id="408172"/>
    <lineage>
        <taxon>unclassified sequences</taxon>
        <taxon>metagenomes</taxon>
        <taxon>ecological metagenomes</taxon>
    </lineage>
</organism>
<dbReference type="EMBL" id="UINC01002709">
    <property type="protein sequence ID" value="SUZ99504.1"/>
    <property type="molecule type" value="Genomic_DNA"/>
</dbReference>
<dbReference type="Pfam" id="PF00697">
    <property type="entry name" value="PRAI"/>
    <property type="match status" value="1"/>
</dbReference>
<comment type="pathway">
    <text evidence="1">Amino-acid biosynthesis; L-tryptophan biosynthesis; L-tryptophan from chorismate: step 3/5.</text>
</comment>
<name>A0A381S7S5_9ZZZZ</name>
<dbReference type="GO" id="GO:0004640">
    <property type="term" value="F:phosphoribosylanthranilate isomerase activity"/>
    <property type="evidence" value="ECO:0007669"/>
    <property type="project" value="UniProtKB-EC"/>
</dbReference>
<gene>
    <name evidence="8" type="ORF">METZ01_LOCUS52358</name>
</gene>
<dbReference type="InterPro" id="IPR011060">
    <property type="entry name" value="RibuloseP-bd_barrel"/>
</dbReference>
<protein>
    <recommendedName>
        <fullName evidence="2">phosphoribosylanthranilate isomerase</fullName>
        <ecNumber evidence="2">5.3.1.24</ecNumber>
    </recommendedName>
</protein>
<evidence type="ECO:0000256" key="4">
    <source>
        <dbReference type="ARBA" id="ARBA00022822"/>
    </source>
</evidence>
<dbReference type="AlphaFoldDB" id="A0A381S7S5"/>
<evidence type="ECO:0000256" key="6">
    <source>
        <dbReference type="ARBA" id="ARBA00023235"/>
    </source>
</evidence>
<keyword evidence="4" id="KW-0822">Tryptophan biosynthesis</keyword>
<dbReference type="GO" id="GO:0000162">
    <property type="term" value="P:L-tryptophan biosynthetic process"/>
    <property type="evidence" value="ECO:0007669"/>
    <property type="project" value="UniProtKB-UniPathway"/>
</dbReference>
<evidence type="ECO:0000256" key="2">
    <source>
        <dbReference type="ARBA" id="ARBA00012572"/>
    </source>
</evidence>
<proteinExistence type="inferred from homology"/>
<dbReference type="HAMAP" id="MF_00135">
    <property type="entry name" value="PRAI"/>
    <property type="match status" value="1"/>
</dbReference>
<reference evidence="8" key="1">
    <citation type="submission" date="2018-05" db="EMBL/GenBank/DDBJ databases">
        <authorList>
            <person name="Lanie J.A."/>
            <person name="Ng W.-L."/>
            <person name="Kazmierczak K.M."/>
            <person name="Andrzejewski T.M."/>
            <person name="Davidsen T.M."/>
            <person name="Wayne K.J."/>
            <person name="Tettelin H."/>
            <person name="Glass J.I."/>
            <person name="Rusch D."/>
            <person name="Podicherti R."/>
            <person name="Tsui H.-C.T."/>
            <person name="Winkler M.E."/>
        </authorList>
    </citation>
    <scope>NUCLEOTIDE SEQUENCE</scope>
</reference>
<feature type="domain" description="N-(5'phosphoribosyl) anthranilate isomerase (PRAI)" evidence="7">
    <location>
        <begin position="4"/>
        <end position="186"/>
    </location>
</feature>